<accession>A0A392R9S5</accession>
<protein>
    <submittedName>
        <fullName evidence="7">RNA-binding protein 25-like</fullName>
    </submittedName>
</protein>
<reference evidence="7 8" key="1">
    <citation type="journal article" date="2018" name="Front. Plant Sci.">
        <title>Red Clover (Trifolium pratense) and Zigzag Clover (T. medium) - A Picture of Genomic Similarities and Differences.</title>
        <authorList>
            <person name="Dluhosova J."/>
            <person name="Istvanek J."/>
            <person name="Nedelnik J."/>
            <person name="Repkova J."/>
        </authorList>
    </citation>
    <scope>NUCLEOTIDE SEQUENCE [LARGE SCALE GENOMIC DNA]</scope>
    <source>
        <strain evidence="8">cv. 10/8</strain>
        <tissue evidence="7">Leaf</tissue>
    </source>
</reference>
<keyword evidence="2" id="KW-0747">Spliceosome</keyword>
<evidence type="ECO:0000256" key="5">
    <source>
        <dbReference type="SAM" id="MobiDB-lite"/>
    </source>
</evidence>
<dbReference type="GO" id="GO:0008380">
    <property type="term" value="P:RNA splicing"/>
    <property type="evidence" value="ECO:0007669"/>
    <property type="project" value="UniProtKB-KW"/>
</dbReference>
<dbReference type="InterPro" id="IPR012677">
    <property type="entry name" value="Nucleotide-bd_a/b_plait_sf"/>
</dbReference>
<keyword evidence="1" id="KW-0507">mRNA processing</keyword>
<feature type="compositionally biased region" description="Pro residues" evidence="5">
    <location>
        <begin position="135"/>
        <end position="147"/>
    </location>
</feature>
<evidence type="ECO:0000256" key="2">
    <source>
        <dbReference type="ARBA" id="ARBA00022728"/>
    </source>
</evidence>
<dbReference type="GO" id="GO:0005681">
    <property type="term" value="C:spliceosomal complex"/>
    <property type="evidence" value="ECO:0007669"/>
    <property type="project" value="UniProtKB-KW"/>
</dbReference>
<dbReference type="GO" id="GO:0006397">
    <property type="term" value="P:mRNA processing"/>
    <property type="evidence" value="ECO:0007669"/>
    <property type="project" value="UniProtKB-KW"/>
</dbReference>
<comment type="caution">
    <text evidence="7">The sequence shown here is derived from an EMBL/GenBank/DDBJ whole genome shotgun (WGS) entry which is preliminary data.</text>
</comment>
<keyword evidence="8" id="KW-1185">Reference proteome</keyword>
<name>A0A392R9S5_9FABA</name>
<dbReference type="AlphaFoldDB" id="A0A392R9S5"/>
<keyword evidence="4" id="KW-0694">RNA-binding</keyword>
<sequence>PEFVRAAQRDSVSFFFTNLPDAADVAGLWKKFVSFGNVSDVFIPAKRNKLGNRFGFVRFKFVQDVAALLSKLQKFWLGESKLLINVSRFGRDSFSGSRAPKVNRAGIGFDATVSPLSKSFAEAATGNLRTSTATDPPPELTLPPPSV</sequence>
<dbReference type="InterPro" id="IPR050907">
    <property type="entry name" value="SRSF"/>
</dbReference>
<feature type="region of interest" description="Disordered" evidence="5">
    <location>
        <begin position="125"/>
        <end position="147"/>
    </location>
</feature>
<feature type="non-terminal residue" evidence="7">
    <location>
        <position position="1"/>
    </location>
</feature>
<evidence type="ECO:0000313" key="7">
    <source>
        <dbReference type="EMBL" id="MCI32872.1"/>
    </source>
</evidence>
<dbReference type="GO" id="GO:0003723">
    <property type="term" value="F:RNA binding"/>
    <property type="evidence" value="ECO:0007669"/>
    <property type="project" value="UniProtKB-UniRule"/>
</dbReference>
<evidence type="ECO:0000313" key="8">
    <source>
        <dbReference type="Proteomes" id="UP000265520"/>
    </source>
</evidence>
<keyword evidence="3" id="KW-0508">mRNA splicing</keyword>
<evidence type="ECO:0000256" key="1">
    <source>
        <dbReference type="ARBA" id="ARBA00022664"/>
    </source>
</evidence>
<dbReference type="Proteomes" id="UP000265520">
    <property type="component" value="Unassembled WGS sequence"/>
</dbReference>
<proteinExistence type="predicted"/>
<dbReference type="EMBL" id="LXQA010199493">
    <property type="protein sequence ID" value="MCI32872.1"/>
    <property type="molecule type" value="Genomic_DNA"/>
</dbReference>
<evidence type="ECO:0000256" key="4">
    <source>
        <dbReference type="PROSITE-ProRule" id="PRU00176"/>
    </source>
</evidence>
<dbReference type="SUPFAM" id="SSF54928">
    <property type="entry name" value="RNA-binding domain, RBD"/>
    <property type="match status" value="1"/>
</dbReference>
<dbReference type="InterPro" id="IPR000504">
    <property type="entry name" value="RRM_dom"/>
</dbReference>
<dbReference type="SMART" id="SM00360">
    <property type="entry name" value="RRM"/>
    <property type="match status" value="1"/>
</dbReference>
<dbReference type="Pfam" id="PF00076">
    <property type="entry name" value="RRM_1"/>
    <property type="match status" value="1"/>
</dbReference>
<dbReference type="InterPro" id="IPR035979">
    <property type="entry name" value="RBD_domain_sf"/>
</dbReference>
<evidence type="ECO:0000256" key="3">
    <source>
        <dbReference type="ARBA" id="ARBA00023187"/>
    </source>
</evidence>
<feature type="domain" description="RRM" evidence="6">
    <location>
        <begin position="12"/>
        <end position="89"/>
    </location>
</feature>
<dbReference type="CDD" id="cd00590">
    <property type="entry name" value="RRM_SF"/>
    <property type="match status" value="1"/>
</dbReference>
<dbReference type="PROSITE" id="PS50102">
    <property type="entry name" value="RRM"/>
    <property type="match status" value="1"/>
</dbReference>
<dbReference type="PANTHER" id="PTHR23147">
    <property type="entry name" value="SERINE/ARGININE RICH SPLICING FACTOR"/>
    <property type="match status" value="1"/>
</dbReference>
<evidence type="ECO:0000259" key="6">
    <source>
        <dbReference type="PROSITE" id="PS50102"/>
    </source>
</evidence>
<organism evidence="7 8">
    <name type="scientific">Trifolium medium</name>
    <dbReference type="NCBI Taxonomy" id="97028"/>
    <lineage>
        <taxon>Eukaryota</taxon>
        <taxon>Viridiplantae</taxon>
        <taxon>Streptophyta</taxon>
        <taxon>Embryophyta</taxon>
        <taxon>Tracheophyta</taxon>
        <taxon>Spermatophyta</taxon>
        <taxon>Magnoliopsida</taxon>
        <taxon>eudicotyledons</taxon>
        <taxon>Gunneridae</taxon>
        <taxon>Pentapetalae</taxon>
        <taxon>rosids</taxon>
        <taxon>fabids</taxon>
        <taxon>Fabales</taxon>
        <taxon>Fabaceae</taxon>
        <taxon>Papilionoideae</taxon>
        <taxon>50 kb inversion clade</taxon>
        <taxon>NPAAA clade</taxon>
        <taxon>Hologalegina</taxon>
        <taxon>IRL clade</taxon>
        <taxon>Trifolieae</taxon>
        <taxon>Trifolium</taxon>
    </lineage>
</organism>
<dbReference type="Gene3D" id="3.30.70.330">
    <property type="match status" value="1"/>
</dbReference>
<feature type="non-terminal residue" evidence="7">
    <location>
        <position position="147"/>
    </location>
</feature>